<comment type="caution">
    <text evidence="2">The sequence shown here is derived from an EMBL/GenBank/DDBJ whole genome shotgun (WGS) entry which is preliminary data.</text>
</comment>
<dbReference type="Proteomes" id="UP001189429">
    <property type="component" value="Unassembled WGS sequence"/>
</dbReference>
<reference evidence="2" key="1">
    <citation type="submission" date="2023-10" db="EMBL/GenBank/DDBJ databases">
        <authorList>
            <person name="Chen Y."/>
            <person name="Shah S."/>
            <person name="Dougan E. K."/>
            <person name="Thang M."/>
            <person name="Chan C."/>
        </authorList>
    </citation>
    <scope>NUCLEOTIDE SEQUENCE [LARGE SCALE GENOMIC DNA]</scope>
</reference>
<feature type="non-terminal residue" evidence="2">
    <location>
        <position position="71"/>
    </location>
</feature>
<sequence>AAARPLHRGRRGGPGGGRRRAGLRGGAQAARARGGLGAGAPGRGARRGGEGGEAAAQPGELPERLPGPRGA</sequence>
<dbReference type="EMBL" id="CAUYUJ010004083">
    <property type="protein sequence ID" value="CAK0808075.1"/>
    <property type="molecule type" value="Genomic_DNA"/>
</dbReference>
<feature type="region of interest" description="Disordered" evidence="1">
    <location>
        <begin position="1"/>
        <end position="71"/>
    </location>
</feature>
<evidence type="ECO:0000256" key="1">
    <source>
        <dbReference type="SAM" id="MobiDB-lite"/>
    </source>
</evidence>
<accession>A0ABN9QPG5</accession>
<protein>
    <submittedName>
        <fullName evidence="2">Uncharacterized protein</fullName>
    </submittedName>
</protein>
<keyword evidence="3" id="KW-1185">Reference proteome</keyword>
<name>A0ABN9QPG5_9DINO</name>
<evidence type="ECO:0000313" key="2">
    <source>
        <dbReference type="EMBL" id="CAK0808075.1"/>
    </source>
</evidence>
<gene>
    <name evidence="2" type="ORF">PCOR1329_LOCUS13770</name>
</gene>
<feature type="compositionally biased region" description="Basic residues" evidence="1">
    <location>
        <begin position="1"/>
        <end position="22"/>
    </location>
</feature>
<proteinExistence type="predicted"/>
<evidence type="ECO:0000313" key="3">
    <source>
        <dbReference type="Proteomes" id="UP001189429"/>
    </source>
</evidence>
<organism evidence="2 3">
    <name type="scientific">Prorocentrum cordatum</name>
    <dbReference type="NCBI Taxonomy" id="2364126"/>
    <lineage>
        <taxon>Eukaryota</taxon>
        <taxon>Sar</taxon>
        <taxon>Alveolata</taxon>
        <taxon>Dinophyceae</taxon>
        <taxon>Prorocentrales</taxon>
        <taxon>Prorocentraceae</taxon>
        <taxon>Prorocentrum</taxon>
    </lineage>
</organism>
<feature type="non-terminal residue" evidence="2">
    <location>
        <position position="1"/>
    </location>
</feature>